<reference evidence="3" key="1">
    <citation type="journal article" date="2019" name="Int. J. Syst. Evol. Microbiol.">
        <title>The Global Catalogue of Microorganisms (GCM) 10K type strain sequencing project: providing services to taxonomists for standard genome sequencing and annotation.</title>
        <authorList>
            <consortium name="The Broad Institute Genomics Platform"/>
            <consortium name="The Broad Institute Genome Sequencing Center for Infectious Disease"/>
            <person name="Wu L."/>
            <person name="Ma J."/>
        </authorList>
    </citation>
    <scope>NUCLEOTIDE SEQUENCE [LARGE SCALE GENOMIC DNA]</scope>
    <source>
        <strain evidence="3">KCTC 13128</strain>
    </source>
</reference>
<gene>
    <name evidence="2" type="ORF">ACFOGI_09700</name>
</gene>
<dbReference type="RefSeq" id="WP_390271829.1">
    <property type="nucleotide sequence ID" value="NZ_JBHRSA010000041.1"/>
</dbReference>
<feature type="domain" description="WYL" evidence="1">
    <location>
        <begin position="14"/>
        <end position="62"/>
    </location>
</feature>
<protein>
    <recommendedName>
        <fullName evidence="1">WYL domain-containing protein</fullName>
    </recommendedName>
</protein>
<proteinExistence type="predicted"/>
<evidence type="ECO:0000313" key="3">
    <source>
        <dbReference type="Proteomes" id="UP001595279"/>
    </source>
</evidence>
<organism evidence="2 3">
    <name type="scientific">Virgibacillus xinjiangensis</name>
    <dbReference type="NCBI Taxonomy" id="393090"/>
    <lineage>
        <taxon>Bacteria</taxon>
        <taxon>Bacillati</taxon>
        <taxon>Bacillota</taxon>
        <taxon>Bacilli</taxon>
        <taxon>Bacillales</taxon>
        <taxon>Bacillaceae</taxon>
        <taxon>Virgibacillus</taxon>
    </lineage>
</organism>
<name>A0ABV7CWP9_9BACI</name>
<dbReference type="InterPro" id="IPR026881">
    <property type="entry name" value="WYL_dom"/>
</dbReference>
<accession>A0ABV7CWP9</accession>
<evidence type="ECO:0000259" key="1">
    <source>
        <dbReference type="Pfam" id="PF13280"/>
    </source>
</evidence>
<evidence type="ECO:0000313" key="2">
    <source>
        <dbReference type="EMBL" id="MFC3040518.1"/>
    </source>
</evidence>
<dbReference type="Pfam" id="PF13280">
    <property type="entry name" value="WYL"/>
    <property type="match status" value="1"/>
</dbReference>
<dbReference type="EMBL" id="JBHRSA010000041">
    <property type="protein sequence ID" value="MFC3040518.1"/>
    <property type="molecule type" value="Genomic_DNA"/>
</dbReference>
<comment type="caution">
    <text evidence="2">The sequence shown here is derived from an EMBL/GenBank/DDBJ whole genome shotgun (WGS) entry which is preliminary data.</text>
</comment>
<keyword evidence="3" id="KW-1185">Reference proteome</keyword>
<dbReference type="Proteomes" id="UP001595279">
    <property type="component" value="Unassembled WGS sequence"/>
</dbReference>
<sequence length="71" mass="8228">MKELFTRISGGTQKLEMIYLSGNGQISQRIIRVVKVEGEYVLAYCYTKKEVRKFKLDRILSAYPVRRKVGA</sequence>